<name>A0A841L7V4_9SPHN</name>
<accession>A0A841L7V4</accession>
<dbReference type="RefSeq" id="WP_184200350.1">
    <property type="nucleotide sequence ID" value="NZ_JACIIV010000017.1"/>
</dbReference>
<keyword evidence="5" id="KW-0812">Transmembrane</keyword>
<organism evidence="9 10">
    <name type="scientific">Polymorphobacter multimanifer</name>
    <dbReference type="NCBI Taxonomy" id="1070431"/>
    <lineage>
        <taxon>Bacteria</taxon>
        <taxon>Pseudomonadati</taxon>
        <taxon>Pseudomonadota</taxon>
        <taxon>Alphaproteobacteria</taxon>
        <taxon>Sphingomonadales</taxon>
        <taxon>Sphingosinicellaceae</taxon>
        <taxon>Polymorphobacter</taxon>
    </lineage>
</organism>
<evidence type="ECO:0000313" key="10">
    <source>
        <dbReference type="Proteomes" id="UP000538147"/>
    </source>
</evidence>
<keyword evidence="3" id="KW-0813">Transport</keyword>
<dbReference type="InterPro" id="IPR003423">
    <property type="entry name" value="OMP_efflux"/>
</dbReference>
<dbReference type="GO" id="GO:0015288">
    <property type="term" value="F:porin activity"/>
    <property type="evidence" value="ECO:0007669"/>
    <property type="project" value="TreeGrafter"/>
</dbReference>
<evidence type="ECO:0000313" key="9">
    <source>
        <dbReference type="EMBL" id="MBB6228286.1"/>
    </source>
</evidence>
<dbReference type="GO" id="GO:0015562">
    <property type="term" value="F:efflux transmembrane transporter activity"/>
    <property type="evidence" value="ECO:0007669"/>
    <property type="project" value="InterPro"/>
</dbReference>
<dbReference type="GO" id="GO:0009279">
    <property type="term" value="C:cell outer membrane"/>
    <property type="evidence" value="ECO:0007669"/>
    <property type="project" value="UniProtKB-SubCell"/>
</dbReference>
<gene>
    <name evidence="9" type="ORF">FHS79_002471</name>
</gene>
<dbReference type="SUPFAM" id="SSF56954">
    <property type="entry name" value="Outer membrane efflux proteins (OEP)"/>
    <property type="match status" value="1"/>
</dbReference>
<feature type="chain" id="PRO_5032722640" evidence="8">
    <location>
        <begin position="25"/>
        <end position="462"/>
    </location>
</feature>
<evidence type="ECO:0000256" key="3">
    <source>
        <dbReference type="ARBA" id="ARBA00022448"/>
    </source>
</evidence>
<evidence type="ECO:0000256" key="8">
    <source>
        <dbReference type="SAM" id="SignalP"/>
    </source>
</evidence>
<feature type="signal peptide" evidence="8">
    <location>
        <begin position="1"/>
        <end position="24"/>
    </location>
</feature>
<sequence length="462" mass="48752">MMGFGAPGMGAVLAAVVMSGGAMAAPLALPIPSEAPQRITAGDDVFLRGLADRSGTTAFTAQLAAAAQALPEIGERAQDVAAAQAVRDQARSRLFPTLGVDLVASRTIARDLQLPTTQVENLAPRRRNDVIGTVEQLVTDFGASSARIRAGNAGTDAARATLDASRNTQLLALVDAWYDVLTAQTIAGLVESHVARMQALAEGAAIRFERGVDSGGDVSRARSYLAAAQSQAVSAARQQRNAEARYLELFAAAPGPLARPFHGTGQEADAVRPELVAARAQARAAEAALDAARADRLPRLDARITSAGYDVLRGTTPAYDVRALLTLRQRFSAGGAEAARVAELSARRQAAGLAVSRIEAATGRERSTAEADVDGLAAALPPLEAAYLESRRARDLFAEQFRVSRGQLFDVLRAERDLLDAALTLARTHYDLDVARFTLLARQGGLIERFGLTPAVITEDDR</sequence>
<evidence type="ECO:0000256" key="6">
    <source>
        <dbReference type="ARBA" id="ARBA00023136"/>
    </source>
</evidence>
<dbReference type="InterPro" id="IPR051906">
    <property type="entry name" value="TolC-like"/>
</dbReference>
<evidence type="ECO:0000256" key="7">
    <source>
        <dbReference type="ARBA" id="ARBA00023237"/>
    </source>
</evidence>
<evidence type="ECO:0000256" key="5">
    <source>
        <dbReference type="ARBA" id="ARBA00022692"/>
    </source>
</evidence>
<evidence type="ECO:0000256" key="4">
    <source>
        <dbReference type="ARBA" id="ARBA00022452"/>
    </source>
</evidence>
<dbReference type="EMBL" id="JACIIV010000017">
    <property type="protein sequence ID" value="MBB6228286.1"/>
    <property type="molecule type" value="Genomic_DNA"/>
</dbReference>
<proteinExistence type="inferred from homology"/>
<dbReference type="Proteomes" id="UP000538147">
    <property type="component" value="Unassembled WGS sequence"/>
</dbReference>
<reference evidence="9 10" key="1">
    <citation type="submission" date="2020-08" db="EMBL/GenBank/DDBJ databases">
        <title>Genomic Encyclopedia of Type Strains, Phase IV (KMG-IV): sequencing the most valuable type-strain genomes for metagenomic binning, comparative biology and taxonomic classification.</title>
        <authorList>
            <person name="Goeker M."/>
        </authorList>
    </citation>
    <scope>NUCLEOTIDE SEQUENCE [LARGE SCALE GENOMIC DNA]</scope>
    <source>
        <strain evidence="9 10">DSM 102189</strain>
    </source>
</reference>
<dbReference type="Pfam" id="PF02321">
    <property type="entry name" value="OEP"/>
    <property type="match status" value="1"/>
</dbReference>
<dbReference type="Gene3D" id="1.20.1600.10">
    <property type="entry name" value="Outer membrane efflux proteins (OEP)"/>
    <property type="match status" value="1"/>
</dbReference>
<protein>
    <submittedName>
        <fullName evidence="9">Adhesin transport system outer membrane protein</fullName>
    </submittedName>
</protein>
<dbReference type="AlphaFoldDB" id="A0A841L7V4"/>
<keyword evidence="6" id="KW-0472">Membrane</keyword>
<dbReference type="GO" id="GO:1990281">
    <property type="term" value="C:efflux pump complex"/>
    <property type="evidence" value="ECO:0007669"/>
    <property type="project" value="TreeGrafter"/>
</dbReference>
<evidence type="ECO:0000256" key="1">
    <source>
        <dbReference type="ARBA" id="ARBA00004442"/>
    </source>
</evidence>
<comment type="caution">
    <text evidence="9">The sequence shown here is derived from an EMBL/GenBank/DDBJ whole genome shotgun (WGS) entry which is preliminary data.</text>
</comment>
<evidence type="ECO:0000256" key="2">
    <source>
        <dbReference type="ARBA" id="ARBA00007613"/>
    </source>
</evidence>
<keyword evidence="4" id="KW-1134">Transmembrane beta strand</keyword>
<keyword evidence="10" id="KW-1185">Reference proteome</keyword>
<comment type="subcellular location">
    <subcellularLocation>
        <location evidence="1">Cell outer membrane</location>
    </subcellularLocation>
</comment>
<dbReference type="PANTHER" id="PTHR30026:SF20">
    <property type="entry name" value="OUTER MEMBRANE PROTEIN TOLC"/>
    <property type="match status" value="1"/>
</dbReference>
<keyword evidence="7" id="KW-0998">Cell outer membrane</keyword>
<keyword evidence="8" id="KW-0732">Signal</keyword>
<dbReference type="PANTHER" id="PTHR30026">
    <property type="entry name" value="OUTER MEMBRANE PROTEIN TOLC"/>
    <property type="match status" value="1"/>
</dbReference>
<comment type="similarity">
    <text evidence="2">Belongs to the outer membrane factor (OMF) (TC 1.B.17) family.</text>
</comment>